<dbReference type="Proteomes" id="UP000827092">
    <property type="component" value="Unassembled WGS sequence"/>
</dbReference>
<name>A0AAV6UZ40_9ARAC</name>
<comment type="caution">
    <text evidence="2">The sequence shown here is derived from an EMBL/GenBank/DDBJ whole genome shotgun (WGS) entry which is preliminary data.</text>
</comment>
<dbReference type="EMBL" id="JAFNEN010000213">
    <property type="protein sequence ID" value="KAG8189499.1"/>
    <property type="molecule type" value="Genomic_DNA"/>
</dbReference>
<evidence type="ECO:0000313" key="3">
    <source>
        <dbReference type="Proteomes" id="UP000827092"/>
    </source>
</evidence>
<sequence>MLIPKIELMYGGLASESQVIHRQQASCSMRNLQLKQGVWIAAGGPVSSCPISFTHVDINGRSTSIQEISEQLSHGERRRSPDSSILPVE</sequence>
<organism evidence="2 3">
    <name type="scientific">Oedothorax gibbosus</name>
    <dbReference type="NCBI Taxonomy" id="931172"/>
    <lineage>
        <taxon>Eukaryota</taxon>
        <taxon>Metazoa</taxon>
        <taxon>Ecdysozoa</taxon>
        <taxon>Arthropoda</taxon>
        <taxon>Chelicerata</taxon>
        <taxon>Arachnida</taxon>
        <taxon>Araneae</taxon>
        <taxon>Araneomorphae</taxon>
        <taxon>Entelegynae</taxon>
        <taxon>Araneoidea</taxon>
        <taxon>Linyphiidae</taxon>
        <taxon>Erigoninae</taxon>
        <taxon>Oedothorax</taxon>
    </lineage>
</organism>
<feature type="region of interest" description="Disordered" evidence="1">
    <location>
        <begin position="69"/>
        <end position="89"/>
    </location>
</feature>
<keyword evidence="3" id="KW-1185">Reference proteome</keyword>
<evidence type="ECO:0000256" key="1">
    <source>
        <dbReference type="SAM" id="MobiDB-lite"/>
    </source>
</evidence>
<accession>A0AAV6UZ40</accession>
<evidence type="ECO:0000313" key="2">
    <source>
        <dbReference type="EMBL" id="KAG8189499.1"/>
    </source>
</evidence>
<protein>
    <submittedName>
        <fullName evidence="2">Uncharacterized protein</fullName>
    </submittedName>
</protein>
<proteinExistence type="predicted"/>
<gene>
    <name evidence="2" type="ORF">JTE90_008461</name>
</gene>
<dbReference type="AlphaFoldDB" id="A0AAV6UZ40"/>
<reference evidence="2 3" key="1">
    <citation type="journal article" date="2022" name="Nat. Ecol. Evol.">
        <title>A masculinizing supergene underlies an exaggerated male reproductive morph in a spider.</title>
        <authorList>
            <person name="Hendrickx F."/>
            <person name="De Corte Z."/>
            <person name="Sonet G."/>
            <person name="Van Belleghem S.M."/>
            <person name="Kostlbacher S."/>
            <person name="Vangestel C."/>
        </authorList>
    </citation>
    <scope>NUCLEOTIDE SEQUENCE [LARGE SCALE GENOMIC DNA]</scope>
    <source>
        <strain evidence="2">W744_W776</strain>
    </source>
</reference>